<dbReference type="OrthoDB" id="5943at2"/>
<dbReference type="Proteomes" id="UP000194450">
    <property type="component" value="Unassembled WGS sequence"/>
</dbReference>
<organism evidence="2 3">
    <name type="scientific">Pseudidiomarina planktonica</name>
    <dbReference type="NCBI Taxonomy" id="1323738"/>
    <lineage>
        <taxon>Bacteria</taxon>
        <taxon>Pseudomonadati</taxon>
        <taxon>Pseudomonadota</taxon>
        <taxon>Gammaproteobacteria</taxon>
        <taxon>Alteromonadales</taxon>
        <taxon>Idiomarinaceae</taxon>
        <taxon>Pseudidiomarina</taxon>
    </lineage>
</organism>
<gene>
    <name evidence="2" type="ORF">SAMN06297229_1894</name>
</gene>
<evidence type="ECO:0000313" key="2">
    <source>
        <dbReference type="EMBL" id="SMQ79975.1"/>
    </source>
</evidence>
<keyword evidence="3" id="KW-1185">Reference proteome</keyword>
<dbReference type="EMBL" id="FXWH01000002">
    <property type="protein sequence ID" value="SMQ79975.1"/>
    <property type="molecule type" value="Genomic_DNA"/>
</dbReference>
<evidence type="ECO:0000313" key="3">
    <source>
        <dbReference type="Proteomes" id="UP000194450"/>
    </source>
</evidence>
<keyword evidence="1" id="KW-0732">Signal</keyword>
<dbReference type="Pfam" id="PF10670">
    <property type="entry name" value="DUF4198"/>
    <property type="match status" value="1"/>
</dbReference>
<feature type="chain" id="PRO_5013391704" evidence="1">
    <location>
        <begin position="23"/>
        <end position="274"/>
    </location>
</feature>
<evidence type="ECO:0000256" key="1">
    <source>
        <dbReference type="SAM" id="SignalP"/>
    </source>
</evidence>
<accession>A0A1Y6FWL8</accession>
<feature type="signal peptide" evidence="1">
    <location>
        <begin position="1"/>
        <end position="22"/>
    </location>
</feature>
<name>A0A1Y6FWL8_9GAMM</name>
<dbReference type="InterPro" id="IPR019613">
    <property type="entry name" value="DUF4198"/>
</dbReference>
<sequence length="274" mass="29499">MRFQLMLLSAIAAAVVSTSASAHRAWLEPSATVLSGDDAVVTVDAAISNTLFHPDHVAMSVDGIKVTGPNGELVDIMNAAKGRYRSVFDVELAQQGTYKIASASGGLRAFWRDEEGSRKMWPGRGQQANESEFSTAVPSDAKDLSVSRGWRRVETFVTVGAPTTEALQPTNEGLELVPVTHPNDLYATETATFKMLIDGEPAVGAEVEVVPGGMRYRNSQEAIKVTANEQGEIEITWPQAGMYFLEASYRDDKAAKPATVRTGGYSATFEVLPL</sequence>
<protein>
    <submittedName>
        <fullName evidence="2">Uncharacterized conserved protein, contains GH25 family domain</fullName>
    </submittedName>
</protein>
<dbReference type="AlphaFoldDB" id="A0A1Y6FWL8"/>
<dbReference type="RefSeq" id="WP_086435031.1">
    <property type="nucleotide sequence ID" value="NZ_FXWH01000002.1"/>
</dbReference>
<reference evidence="3" key="1">
    <citation type="submission" date="2017-04" db="EMBL/GenBank/DDBJ databases">
        <authorList>
            <person name="Varghese N."/>
            <person name="Submissions S."/>
        </authorList>
    </citation>
    <scope>NUCLEOTIDE SEQUENCE [LARGE SCALE GENOMIC DNA]</scope>
</reference>
<proteinExistence type="predicted"/>